<dbReference type="EMBL" id="MELK01000052">
    <property type="protein sequence ID" value="OFW55645.1"/>
    <property type="molecule type" value="Genomic_DNA"/>
</dbReference>
<evidence type="ECO:0000313" key="3">
    <source>
        <dbReference type="Proteomes" id="UP000177876"/>
    </source>
</evidence>
<dbReference type="STRING" id="1797197.A2Y75_05525"/>
<sequence length="274" mass="30515">MTRINLLPPEIRDKAQRPRLAPWFILMGLITIVMIGGLYFLFGTQKSSKSGTLSEKKQELSDLQKQTRGIEIFDTQQKDLSTIKKLYEQANAGRVAWAQMLNDLAMYVPEGLATASNPKAPSIWLTNLKIDAQSLEAAAGGGGGATTSSGAAIAIEGYAAPAWLCIQTWLPRASDFKSKGFLDAYPYYYYFRGHPKVAEFFVRLQNMEEWSNLWIKESEQETVDEERIVSDDSGQLNTETFSDWAIHFTIEGQWNSEAAVWQGASNEQTQAPGG</sequence>
<dbReference type="PANTHER" id="PTHR40278">
    <property type="entry name" value="DNA UTILIZATION PROTEIN HOFN"/>
    <property type="match status" value="1"/>
</dbReference>
<organism evidence="2 3">
    <name type="scientific">Candidatus Solincola sediminis</name>
    <dbReference type="NCBI Taxonomy" id="1797199"/>
    <lineage>
        <taxon>Bacteria</taxon>
        <taxon>Bacillati</taxon>
        <taxon>Actinomycetota</taxon>
        <taxon>Candidatus Geothermincolia</taxon>
        <taxon>Candidatus Geothermincolales</taxon>
        <taxon>Candidatus Geothermincolaceae</taxon>
        <taxon>Candidatus Solincola</taxon>
    </lineage>
</organism>
<evidence type="ECO:0000256" key="1">
    <source>
        <dbReference type="SAM" id="Phobius"/>
    </source>
</evidence>
<name>A0A1F2WFL0_9ACTN</name>
<dbReference type="InterPro" id="IPR052534">
    <property type="entry name" value="Extracell_DNA_Util/SecSys_Comp"/>
</dbReference>
<dbReference type="AlphaFoldDB" id="A0A1F2WFL0"/>
<keyword evidence="1" id="KW-0472">Membrane</keyword>
<dbReference type="Proteomes" id="UP000177876">
    <property type="component" value="Unassembled WGS sequence"/>
</dbReference>
<reference evidence="2 3" key="1">
    <citation type="journal article" date="2016" name="Nat. Commun.">
        <title>Thousands of microbial genomes shed light on interconnected biogeochemical processes in an aquifer system.</title>
        <authorList>
            <person name="Anantharaman K."/>
            <person name="Brown C.T."/>
            <person name="Hug L.A."/>
            <person name="Sharon I."/>
            <person name="Castelle C.J."/>
            <person name="Probst A.J."/>
            <person name="Thomas B.C."/>
            <person name="Singh A."/>
            <person name="Wilkins M.J."/>
            <person name="Karaoz U."/>
            <person name="Brodie E.L."/>
            <person name="Williams K.H."/>
            <person name="Hubbard S.S."/>
            <person name="Banfield J.F."/>
        </authorList>
    </citation>
    <scope>NUCLEOTIDE SEQUENCE [LARGE SCALE GENOMIC DNA]</scope>
</reference>
<gene>
    <name evidence="2" type="ORF">A2Y75_05525</name>
</gene>
<keyword evidence="1" id="KW-1133">Transmembrane helix</keyword>
<comment type="caution">
    <text evidence="2">The sequence shown here is derived from an EMBL/GenBank/DDBJ whole genome shotgun (WGS) entry which is preliminary data.</text>
</comment>
<protein>
    <submittedName>
        <fullName evidence="2">Uncharacterized protein</fullName>
    </submittedName>
</protein>
<evidence type="ECO:0000313" key="2">
    <source>
        <dbReference type="EMBL" id="OFW55645.1"/>
    </source>
</evidence>
<proteinExistence type="predicted"/>
<keyword evidence="1" id="KW-0812">Transmembrane</keyword>
<feature type="transmembrane region" description="Helical" evidence="1">
    <location>
        <begin position="20"/>
        <end position="42"/>
    </location>
</feature>
<dbReference type="PANTHER" id="PTHR40278:SF1">
    <property type="entry name" value="DNA UTILIZATION PROTEIN HOFN"/>
    <property type="match status" value="1"/>
</dbReference>
<accession>A0A1F2WFL0</accession>